<protein>
    <submittedName>
        <fullName evidence="2">Uncharacterized protein</fullName>
    </submittedName>
</protein>
<feature type="signal peptide" evidence="1">
    <location>
        <begin position="1"/>
        <end position="24"/>
    </location>
</feature>
<keyword evidence="1" id="KW-0732">Signal</keyword>
<proteinExistence type="predicted"/>
<dbReference type="Proteomes" id="UP001162164">
    <property type="component" value="Unassembled WGS sequence"/>
</dbReference>
<reference evidence="2" key="1">
    <citation type="journal article" date="2023" name="Insect Mol. Biol.">
        <title>Genome sequencing provides insights into the evolution of gene families encoding plant cell wall-degrading enzymes in longhorned beetles.</title>
        <authorList>
            <person name="Shin N.R."/>
            <person name="Okamura Y."/>
            <person name="Kirsch R."/>
            <person name="Pauchet Y."/>
        </authorList>
    </citation>
    <scope>NUCLEOTIDE SEQUENCE</scope>
    <source>
        <strain evidence="2">MMC_N1</strain>
    </source>
</reference>
<feature type="chain" id="PRO_5046300925" evidence="1">
    <location>
        <begin position="25"/>
        <end position="62"/>
    </location>
</feature>
<name>A0ABQ9J4K5_9CUCU</name>
<dbReference type="EMBL" id="JAPWTJ010001353">
    <property type="protein sequence ID" value="KAJ8972387.1"/>
    <property type="molecule type" value="Genomic_DNA"/>
</dbReference>
<evidence type="ECO:0000256" key="1">
    <source>
        <dbReference type="SAM" id="SignalP"/>
    </source>
</evidence>
<evidence type="ECO:0000313" key="2">
    <source>
        <dbReference type="EMBL" id="KAJ8972387.1"/>
    </source>
</evidence>
<gene>
    <name evidence="2" type="ORF">NQ317_003444</name>
</gene>
<comment type="caution">
    <text evidence="2">The sequence shown here is derived from an EMBL/GenBank/DDBJ whole genome shotgun (WGS) entry which is preliminary data.</text>
</comment>
<accession>A0ABQ9J4K5</accession>
<sequence>MALIHMFCFPLVILFIFVCRQTYCEIKKFPLMMPNVYPDRDELYLCTPVRVVDNKKFLHSRI</sequence>
<evidence type="ECO:0000313" key="3">
    <source>
        <dbReference type="Proteomes" id="UP001162164"/>
    </source>
</evidence>
<keyword evidence="3" id="KW-1185">Reference proteome</keyword>
<organism evidence="2 3">
    <name type="scientific">Molorchus minor</name>
    <dbReference type="NCBI Taxonomy" id="1323400"/>
    <lineage>
        <taxon>Eukaryota</taxon>
        <taxon>Metazoa</taxon>
        <taxon>Ecdysozoa</taxon>
        <taxon>Arthropoda</taxon>
        <taxon>Hexapoda</taxon>
        <taxon>Insecta</taxon>
        <taxon>Pterygota</taxon>
        <taxon>Neoptera</taxon>
        <taxon>Endopterygota</taxon>
        <taxon>Coleoptera</taxon>
        <taxon>Polyphaga</taxon>
        <taxon>Cucujiformia</taxon>
        <taxon>Chrysomeloidea</taxon>
        <taxon>Cerambycidae</taxon>
        <taxon>Lamiinae</taxon>
        <taxon>Monochamini</taxon>
        <taxon>Molorchus</taxon>
    </lineage>
</organism>